<dbReference type="EMBL" id="QTSX02005778">
    <property type="protein sequence ID" value="KAJ9057621.1"/>
    <property type="molecule type" value="Genomic_DNA"/>
</dbReference>
<comment type="caution">
    <text evidence="1">The sequence shown here is derived from an EMBL/GenBank/DDBJ whole genome shotgun (WGS) entry which is preliminary data.</text>
</comment>
<organism evidence="1 2">
    <name type="scientific">Entomophthora muscae</name>
    <dbReference type="NCBI Taxonomy" id="34485"/>
    <lineage>
        <taxon>Eukaryota</taxon>
        <taxon>Fungi</taxon>
        <taxon>Fungi incertae sedis</taxon>
        <taxon>Zoopagomycota</taxon>
        <taxon>Entomophthoromycotina</taxon>
        <taxon>Entomophthoromycetes</taxon>
        <taxon>Entomophthorales</taxon>
        <taxon>Entomophthoraceae</taxon>
        <taxon>Entomophthora</taxon>
    </lineage>
</organism>
<sequence>MPTTLAARIPKRGQEMVHQKTLISPPLNYPTSKTNATASNKSPPNASPSRHQDSKSTFPNFLIKALHLILSYNTSLELPHNQAPVLFLLPTTLLNPPAQQIPQFKNKLYQKDLPTLNPKDLITSLNQSLL</sequence>
<protein>
    <submittedName>
        <fullName evidence="1">Uncharacterized protein</fullName>
    </submittedName>
</protein>
<evidence type="ECO:0000313" key="1">
    <source>
        <dbReference type="EMBL" id="KAJ9057621.1"/>
    </source>
</evidence>
<keyword evidence="2" id="KW-1185">Reference proteome</keyword>
<gene>
    <name evidence="1" type="ORF">DSO57_1020753</name>
</gene>
<evidence type="ECO:0000313" key="2">
    <source>
        <dbReference type="Proteomes" id="UP001165960"/>
    </source>
</evidence>
<name>A0ACC2S639_9FUNG</name>
<dbReference type="Proteomes" id="UP001165960">
    <property type="component" value="Unassembled WGS sequence"/>
</dbReference>
<accession>A0ACC2S639</accession>
<reference evidence="1" key="1">
    <citation type="submission" date="2022-04" db="EMBL/GenBank/DDBJ databases">
        <title>Genome of the entomopathogenic fungus Entomophthora muscae.</title>
        <authorList>
            <person name="Elya C."/>
            <person name="Lovett B.R."/>
            <person name="Lee E."/>
            <person name="Macias A.M."/>
            <person name="Hajek A.E."/>
            <person name="De Bivort B.L."/>
            <person name="Kasson M.T."/>
            <person name="De Fine Licht H.H."/>
            <person name="Stajich J.E."/>
        </authorList>
    </citation>
    <scope>NUCLEOTIDE SEQUENCE</scope>
    <source>
        <strain evidence="1">Berkeley</strain>
    </source>
</reference>
<proteinExistence type="predicted"/>